<dbReference type="Pfam" id="PF04194">
    <property type="entry name" value="PDCD2_C"/>
    <property type="match status" value="1"/>
</dbReference>
<dbReference type="PANTHER" id="PTHR12298">
    <property type="entry name" value="PCDC2 PROGRAMMED CELL DEATH PROTEIN 2 -RELATED"/>
    <property type="match status" value="1"/>
</dbReference>
<dbReference type="PANTHER" id="PTHR12298:SF4">
    <property type="entry name" value="PROGRAMMED CELL DEATH PROTEIN 2"/>
    <property type="match status" value="1"/>
</dbReference>
<dbReference type="AlphaFoldDB" id="F0WWW0"/>
<dbReference type="InterPro" id="IPR007320">
    <property type="entry name" value="PDCD2_C"/>
</dbReference>
<sequence>MSFIELGFASRDSAINAECFQEHNWSEWDGGKVGGKPNWLHPLSLPSKAQLLCDSCKKPQAFMLQIYCPLDTEIDAFHRCLYVFCCRQRTCNGTSRFRAFRSQLPRDNPFYAFDSTTTKPFQPHPLNPTCCALCNISTDVSITCQECGFQAHYCSELHRDAHFYGRNHPKSCSRRRESIDHTDLLFPHFDIFIDSEPDPNTASTAQERQLLETYRKNREECEDADDPFNNDSDIDITQLELKRLLGNESPEDPQYIRFLTRIAMAKSQILRYARWNNDDILWVHSKGKCVESVPSCPNCGAQRKFEFQILPQLLFFLKIDLEWGTLAIFTCEKSCQSSICAEEFVFFQPPYSPQTHSQ</sequence>
<accession>F0WWW0</accession>
<feature type="domain" description="Programmed cell death protein 2 C-terminal" evidence="1">
    <location>
        <begin position="253"/>
        <end position="348"/>
    </location>
</feature>
<gene>
    <name evidence="2" type="primary">AlNc14C334G10721</name>
    <name evidence="2" type="ORF">ALNC14_120890</name>
</gene>
<dbReference type="HOGENOM" id="CLU_034893_2_0_1"/>
<dbReference type="GO" id="GO:0005737">
    <property type="term" value="C:cytoplasm"/>
    <property type="evidence" value="ECO:0007669"/>
    <property type="project" value="InterPro"/>
</dbReference>
<dbReference type="EMBL" id="FR824379">
    <property type="protein sequence ID" value="CCA25945.1"/>
    <property type="molecule type" value="Genomic_DNA"/>
</dbReference>
<protein>
    <submittedName>
        <fullName evidence="2">Programmed cell death protein 2 putative</fullName>
    </submittedName>
</protein>
<reference evidence="2" key="1">
    <citation type="journal article" date="2011" name="PLoS Biol.">
        <title>Gene gain and loss during evolution of obligate parasitism in the white rust pathogen of Arabidopsis thaliana.</title>
        <authorList>
            <person name="Kemen E."/>
            <person name="Gardiner A."/>
            <person name="Schultz-Larsen T."/>
            <person name="Kemen A.C."/>
            <person name="Balmuth A.L."/>
            <person name="Robert-Seilaniantz A."/>
            <person name="Bailey K."/>
            <person name="Holub E."/>
            <person name="Studholme D.J."/>
            <person name="Maclean D."/>
            <person name="Jones J.D."/>
        </authorList>
    </citation>
    <scope>NUCLEOTIDE SEQUENCE</scope>
</reference>
<name>F0WWW0_9STRA</name>
<proteinExistence type="predicted"/>
<evidence type="ECO:0000313" key="2">
    <source>
        <dbReference type="EMBL" id="CCA25945.1"/>
    </source>
</evidence>
<evidence type="ECO:0000259" key="1">
    <source>
        <dbReference type="Pfam" id="PF04194"/>
    </source>
</evidence>
<reference evidence="2" key="2">
    <citation type="submission" date="2011-02" db="EMBL/GenBank/DDBJ databases">
        <authorList>
            <person name="MacLean D."/>
        </authorList>
    </citation>
    <scope>NUCLEOTIDE SEQUENCE</scope>
</reference>
<organism evidence="2">
    <name type="scientific">Albugo laibachii Nc14</name>
    <dbReference type="NCBI Taxonomy" id="890382"/>
    <lineage>
        <taxon>Eukaryota</taxon>
        <taxon>Sar</taxon>
        <taxon>Stramenopiles</taxon>
        <taxon>Oomycota</taxon>
        <taxon>Peronosporomycetes</taxon>
        <taxon>Albuginales</taxon>
        <taxon>Albuginaceae</taxon>
        <taxon>Albugo</taxon>
    </lineage>
</organism>